<evidence type="ECO:0000313" key="2">
    <source>
        <dbReference type="EMBL" id="KAJ1153569.1"/>
    </source>
</evidence>
<feature type="region of interest" description="Disordered" evidence="1">
    <location>
        <begin position="33"/>
        <end position="82"/>
    </location>
</feature>
<keyword evidence="3" id="KW-1185">Reference proteome</keyword>
<dbReference type="Proteomes" id="UP001066276">
    <property type="component" value="Chromosome 5"/>
</dbReference>
<feature type="compositionally biased region" description="Basic and acidic residues" evidence="1">
    <location>
        <begin position="56"/>
        <end position="65"/>
    </location>
</feature>
<evidence type="ECO:0000256" key="1">
    <source>
        <dbReference type="SAM" id="MobiDB-lite"/>
    </source>
</evidence>
<gene>
    <name evidence="2" type="ORF">NDU88_006328</name>
</gene>
<protein>
    <submittedName>
        <fullName evidence="2">Uncharacterized protein</fullName>
    </submittedName>
</protein>
<feature type="compositionally biased region" description="Polar residues" evidence="1">
    <location>
        <begin position="73"/>
        <end position="82"/>
    </location>
</feature>
<proteinExistence type="predicted"/>
<accession>A0AAV7RLA4</accession>
<name>A0AAV7RLA4_PLEWA</name>
<organism evidence="2 3">
    <name type="scientific">Pleurodeles waltl</name>
    <name type="common">Iberian ribbed newt</name>
    <dbReference type="NCBI Taxonomy" id="8319"/>
    <lineage>
        <taxon>Eukaryota</taxon>
        <taxon>Metazoa</taxon>
        <taxon>Chordata</taxon>
        <taxon>Craniata</taxon>
        <taxon>Vertebrata</taxon>
        <taxon>Euteleostomi</taxon>
        <taxon>Amphibia</taxon>
        <taxon>Batrachia</taxon>
        <taxon>Caudata</taxon>
        <taxon>Salamandroidea</taxon>
        <taxon>Salamandridae</taxon>
        <taxon>Pleurodelinae</taxon>
        <taxon>Pleurodeles</taxon>
    </lineage>
</organism>
<dbReference type="AlphaFoldDB" id="A0AAV7RLA4"/>
<dbReference type="EMBL" id="JANPWB010000009">
    <property type="protein sequence ID" value="KAJ1153569.1"/>
    <property type="molecule type" value="Genomic_DNA"/>
</dbReference>
<reference evidence="2" key="1">
    <citation type="journal article" date="2022" name="bioRxiv">
        <title>Sequencing and chromosome-scale assembly of the giantPleurodeles waltlgenome.</title>
        <authorList>
            <person name="Brown T."/>
            <person name="Elewa A."/>
            <person name="Iarovenko S."/>
            <person name="Subramanian E."/>
            <person name="Araus A.J."/>
            <person name="Petzold A."/>
            <person name="Susuki M."/>
            <person name="Suzuki K.-i.T."/>
            <person name="Hayashi T."/>
            <person name="Toyoda A."/>
            <person name="Oliveira C."/>
            <person name="Osipova E."/>
            <person name="Leigh N.D."/>
            <person name="Simon A."/>
            <person name="Yun M.H."/>
        </authorList>
    </citation>
    <scope>NUCLEOTIDE SEQUENCE</scope>
    <source>
        <strain evidence="2">20211129_DDA</strain>
        <tissue evidence="2">Liver</tissue>
    </source>
</reference>
<sequence length="82" mass="8761">MGDAPHPSEGAPYQLSPIKWPGWACDDGGCPRVTLGARPLPSRDGSLSPLSRIRRRPDPGAHRGSQDVGEEASTCNRPHFSS</sequence>
<comment type="caution">
    <text evidence="2">The sequence shown here is derived from an EMBL/GenBank/DDBJ whole genome shotgun (WGS) entry which is preliminary data.</text>
</comment>
<evidence type="ECO:0000313" key="3">
    <source>
        <dbReference type="Proteomes" id="UP001066276"/>
    </source>
</evidence>